<dbReference type="SUPFAM" id="SSF48452">
    <property type="entry name" value="TPR-like"/>
    <property type="match status" value="1"/>
</dbReference>
<organism evidence="2">
    <name type="scientific">candidate division WOR-3 bacterium</name>
    <dbReference type="NCBI Taxonomy" id="2052148"/>
    <lineage>
        <taxon>Bacteria</taxon>
        <taxon>Bacteria division WOR-3</taxon>
    </lineage>
</organism>
<protein>
    <recommendedName>
        <fullName evidence="3">Tetratricopeptide repeat protein</fullName>
    </recommendedName>
</protein>
<accession>A0A7C4CDJ3</accession>
<feature type="transmembrane region" description="Helical" evidence="1">
    <location>
        <begin position="21"/>
        <end position="39"/>
    </location>
</feature>
<evidence type="ECO:0000313" key="2">
    <source>
        <dbReference type="EMBL" id="HGK28004.1"/>
    </source>
</evidence>
<comment type="caution">
    <text evidence="2">The sequence shown here is derived from an EMBL/GenBank/DDBJ whole genome shotgun (WGS) entry which is preliminary data.</text>
</comment>
<keyword evidence="1" id="KW-1133">Transmembrane helix</keyword>
<evidence type="ECO:0008006" key="3">
    <source>
        <dbReference type="Google" id="ProtNLM"/>
    </source>
</evidence>
<dbReference type="InterPro" id="IPR011990">
    <property type="entry name" value="TPR-like_helical_dom_sf"/>
</dbReference>
<sequence>MARLQQRTGTRSGRKSETQSIWMWIVGGVVVAAMLFMVVRTMSSAPAPSPPLQRVDPAKTDLSAYTRMVGEPAIDTLLRFSASETCAAELRQIETMIQNRELRDAVARMQRMLARTSRPALERALLHGYIAVCEYELANPNAALVNLLGGLGQITVADSATAELQAWLGFQVGWLFQYYGRADSAREYYSLALQSAPPASRLRPGLLNNLGAALESTGDTTGAAETYLAAAAIVDTTGQGRESARVRNNLRRLAPRLKATRP</sequence>
<proteinExistence type="predicted"/>
<dbReference type="EMBL" id="DSUT01000070">
    <property type="protein sequence ID" value="HGK28004.1"/>
    <property type="molecule type" value="Genomic_DNA"/>
</dbReference>
<gene>
    <name evidence="2" type="ORF">ENS41_03530</name>
</gene>
<keyword evidence="1" id="KW-0472">Membrane</keyword>
<name>A0A7C4CDJ3_UNCW3</name>
<dbReference type="Gene3D" id="1.25.40.10">
    <property type="entry name" value="Tetratricopeptide repeat domain"/>
    <property type="match status" value="1"/>
</dbReference>
<keyword evidence="1" id="KW-0812">Transmembrane</keyword>
<evidence type="ECO:0000256" key="1">
    <source>
        <dbReference type="SAM" id="Phobius"/>
    </source>
</evidence>
<dbReference type="AlphaFoldDB" id="A0A7C4CDJ3"/>
<reference evidence="2" key="1">
    <citation type="journal article" date="2020" name="mSystems">
        <title>Genome- and Community-Level Interaction Insights into Carbon Utilization and Element Cycling Functions of Hydrothermarchaeota in Hydrothermal Sediment.</title>
        <authorList>
            <person name="Zhou Z."/>
            <person name="Liu Y."/>
            <person name="Xu W."/>
            <person name="Pan J."/>
            <person name="Luo Z.H."/>
            <person name="Li M."/>
        </authorList>
    </citation>
    <scope>NUCLEOTIDE SEQUENCE [LARGE SCALE GENOMIC DNA]</scope>
    <source>
        <strain evidence="2">SpSt-488</strain>
    </source>
</reference>